<evidence type="ECO:0000313" key="1">
    <source>
        <dbReference type="EMBL" id="KAL1522533.1"/>
    </source>
</evidence>
<gene>
    <name evidence="1" type="ORF">AB1Y20_017520</name>
</gene>
<keyword evidence="2" id="KW-1185">Reference proteome</keyword>
<evidence type="ECO:0000313" key="2">
    <source>
        <dbReference type="Proteomes" id="UP001515480"/>
    </source>
</evidence>
<comment type="caution">
    <text evidence="1">The sequence shown here is derived from an EMBL/GenBank/DDBJ whole genome shotgun (WGS) entry which is preliminary data.</text>
</comment>
<accession>A0AB34JPE0</accession>
<dbReference type="AlphaFoldDB" id="A0AB34JPE0"/>
<sequence length="468" mass="52277">MTTHPLRDADLLPLIICRDFVVAARAQMVCRQWRATACSALEPLRLLSRLCEQSEATQGTLQDMLLLPAEAVSAMPHRVVQRHGGGAYHLFEARATVRQLLAQTGGLAGLAARMHARERRLERKRARPAESAAKARADAGRARLEDALRFLGLELRHDSALCEEYIRALPGAPPLAHVVRTMAWMRWLHEHTKGAYESALDAEVDELAREHAQHFDRPVDTHVYYPGIRQRAAEECQARACFRPPARLPWLPQFASLDEAVAAAVEHADPTLSRRLQRAAGLRARRAQALAQRQRAFEAAVASHAHIRDARALLAGLPLAERARTGNYFSSVLVASTPLEAVVQLARELEEQVEARPREREEARSRHVQLGAFARARQGRSVCNAFDVWLRAPIDAVPPEVAAFFGLVNVEAPPAPLDAVCTWADELERTTTPREHNFRCTAPGCQHMHRRRDPPMRAHGPVCKQYVR</sequence>
<protein>
    <recommendedName>
        <fullName evidence="3">F-box domain-containing protein</fullName>
    </recommendedName>
</protein>
<proteinExistence type="predicted"/>
<organism evidence="1 2">
    <name type="scientific">Prymnesium parvum</name>
    <name type="common">Toxic golden alga</name>
    <dbReference type="NCBI Taxonomy" id="97485"/>
    <lineage>
        <taxon>Eukaryota</taxon>
        <taxon>Haptista</taxon>
        <taxon>Haptophyta</taxon>
        <taxon>Prymnesiophyceae</taxon>
        <taxon>Prymnesiales</taxon>
        <taxon>Prymnesiaceae</taxon>
        <taxon>Prymnesium</taxon>
    </lineage>
</organism>
<dbReference type="EMBL" id="JBGBPQ010000006">
    <property type="protein sequence ID" value="KAL1522533.1"/>
    <property type="molecule type" value="Genomic_DNA"/>
</dbReference>
<reference evidence="1 2" key="1">
    <citation type="journal article" date="2024" name="Science">
        <title>Giant polyketide synthase enzymes in the biosynthesis of giant marine polyether toxins.</title>
        <authorList>
            <person name="Fallon T.R."/>
            <person name="Shende V.V."/>
            <person name="Wierzbicki I.H."/>
            <person name="Pendleton A.L."/>
            <person name="Watervoot N.F."/>
            <person name="Auber R.P."/>
            <person name="Gonzalez D.J."/>
            <person name="Wisecaver J.H."/>
            <person name="Moore B.S."/>
        </authorList>
    </citation>
    <scope>NUCLEOTIDE SEQUENCE [LARGE SCALE GENOMIC DNA]</scope>
    <source>
        <strain evidence="1 2">12B1</strain>
    </source>
</reference>
<evidence type="ECO:0008006" key="3">
    <source>
        <dbReference type="Google" id="ProtNLM"/>
    </source>
</evidence>
<dbReference type="Proteomes" id="UP001515480">
    <property type="component" value="Unassembled WGS sequence"/>
</dbReference>
<name>A0AB34JPE0_PRYPA</name>